<evidence type="ECO:0000256" key="11">
    <source>
        <dbReference type="ARBA" id="ARBA00023157"/>
    </source>
</evidence>
<keyword evidence="9 15" id="KW-1133">Transmembrane helix</keyword>
<feature type="transmembrane region" description="Helical" evidence="15">
    <location>
        <begin position="258"/>
        <end position="277"/>
    </location>
</feature>
<dbReference type="Proteomes" id="UP000054321">
    <property type="component" value="Unassembled WGS sequence"/>
</dbReference>
<name>A0A0C3C994_OIDMZ</name>
<dbReference type="HOGENOM" id="CLU_028200_6_3_1"/>
<keyword evidence="6" id="KW-0336">GPI-anchor</keyword>
<keyword evidence="11" id="KW-1015">Disulfide bond</keyword>
<dbReference type="EMBL" id="KN832887">
    <property type="protein sequence ID" value="KIM95493.1"/>
    <property type="molecule type" value="Genomic_DNA"/>
</dbReference>
<evidence type="ECO:0000256" key="5">
    <source>
        <dbReference type="ARBA" id="ARBA00022525"/>
    </source>
</evidence>
<dbReference type="PANTHER" id="PTHR33048">
    <property type="entry name" value="PTH11-LIKE INTEGRAL MEMBRANE PROTEIN (AFU_ORTHOLOGUE AFUA_5G11245)"/>
    <property type="match status" value="1"/>
</dbReference>
<accession>A0A0C3C994</accession>
<keyword evidence="12" id="KW-0449">Lipoprotein</keyword>
<feature type="non-terminal residue" evidence="18">
    <location>
        <position position="1"/>
    </location>
</feature>
<dbReference type="GO" id="GO:0005576">
    <property type="term" value="C:extracellular region"/>
    <property type="evidence" value="ECO:0007669"/>
    <property type="project" value="UniProtKB-SubCell"/>
</dbReference>
<feature type="transmembrane region" description="Helical" evidence="15">
    <location>
        <begin position="177"/>
        <end position="203"/>
    </location>
</feature>
<evidence type="ECO:0000256" key="8">
    <source>
        <dbReference type="ARBA" id="ARBA00022729"/>
    </source>
</evidence>
<feature type="region of interest" description="Disordered" evidence="14">
    <location>
        <begin position="377"/>
        <end position="399"/>
    </location>
</feature>
<comment type="similarity">
    <text evidence="13">Belongs to the SAT4 family.</text>
</comment>
<evidence type="ECO:0000256" key="2">
    <source>
        <dbReference type="ARBA" id="ARBA00004589"/>
    </source>
</evidence>
<sequence length="399" mass="44272">CIETIVPQICGSLTNTTCICTDTQLPVTLEPCIVSACNVTDELQLQRYSAQTCGRANDKSRQLGQLRVTYVLPALAALFVLARLYVRIKLTIGLGADDWTMLAALCAYLAMVGTGISMALQGFGQHTFWLSIDEITRALMFFYLSEICYLPAITLTKISLLLFFARVFPHPRFRMGIWAMLGFVFLSNFSIIMVIIFQCVPVHANWTNWTYKVPPVKCINRFIAAYAAAGMSILHDVIILLMPIPILARLNLPWHKKLNVLVMFLVGSFVIICSIFRLPTLMKLKGSTDPSYDQAPIAIWTDLEVGVGIICGCLPSFRSLIGYMFPSLKMSLVPSYEGNTLVHWAGSRSKNKQNSAGLNTGVASFMELEDLYGSRHNLNQTKNEQRSAITRGSGASITE</sequence>
<comment type="similarity">
    <text evidence="4">Belongs to the RBT5 family.</text>
</comment>
<dbReference type="PANTHER" id="PTHR33048:SF47">
    <property type="entry name" value="INTEGRAL MEMBRANE PROTEIN-RELATED"/>
    <property type="match status" value="1"/>
</dbReference>
<organism evidence="18 19">
    <name type="scientific">Oidiodendron maius (strain Zn)</name>
    <dbReference type="NCBI Taxonomy" id="913774"/>
    <lineage>
        <taxon>Eukaryota</taxon>
        <taxon>Fungi</taxon>
        <taxon>Dikarya</taxon>
        <taxon>Ascomycota</taxon>
        <taxon>Pezizomycotina</taxon>
        <taxon>Leotiomycetes</taxon>
        <taxon>Leotiomycetes incertae sedis</taxon>
        <taxon>Myxotrichaceae</taxon>
        <taxon>Oidiodendron</taxon>
    </lineage>
</organism>
<keyword evidence="19" id="KW-1185">Reference proteome</keyword>
<comment type="subcellular location">
    <subcellularLocation>
        <location evidence="2">Membrane</location>
        <topology evidence="2">Lipid-anchor</topology>
        <topology evidence="2">GPI-anchor</topology>
    </subcellularLocation>
    <subcellularLocation>
        <location evidence="1">Membrane</location>
        <topology evidence="1">Multi-pass membrane protein</topology>
    </subcellularLocation>
    <subcellularLocation>
        <location evidence="3">Secreted</location>
    </subcellularLocation>
</comment>
<protein>
    <submittedName>
        <fullName evidence="18">Uncharacterized protein</fullName>
    </submittedName>
</protein>
<dbReference type="InterPro" id="IPR052337">
    <property type="entry name" value="SAT4-like"/>
</dbReference>
<evidence type="ECO:0000256" key="3">
    <source>
        <dbReference type="ARBA" id="ARBA00004613"/>
    </source>
</evidence>
<evidence type="ECO:0000313" key="18">
    <source>
        <dbReference type="EMBL" id="KIM95493.1"/>
    </source>
</evidence>
<evidence type="ECO:0000256" key="7">
    <source>
        <dbReference type="ARBA" id="ARBA00022692"/>
    </source>
</evidence>
<feature type="transmembrane region" description="Helical" evidence="15">
    <location>
        <begin position="223"/>
        <end position="246"/>
    </location>
</feature>
<evidence type="ECO:0000256" key="4">
    <source>
        <dbReference type="ARBA" id="ARBA00010031"/>
    </source>
</evidence>
<dbReference type="AlphaFoldDB" id="A0A0C3C994"/>
<keyword evidence="8" id="KW-0732">Signal</keyword>
<dbReference type="InterPro" id="IPR049326">
    <property type="entry name" value="Rhodopsin_dom_fungi"/>
</dbReference>
<evidence type="ECO:0000256" key="14">
    <source>
        <dbReference type="SAM" id="MobiDB-lite"/>
    </source>
</evidence>
<dbReference type="GO" id="GO:0098552">
    <property type="term" value="C:side of membrane"/>
    <property type="evidence" value="ECO:0007669"/>
    <property type="project" value="UniProtKB-KW"/>
</dbReference>
<evidence type="ECO:0000256" key="13">
    <source>
        <dbReference type="ARBA" id="ARBA00038359"/>
    </source>
</evidence>
<dbReference type="Pfam" id="PF05730">
    <property type="entry name" value="CFEM"/>
    <property type="match status" value="1"/>
</dbReference>
<evidence type="ECO:0000256" key="10">
    <source>
        <dbReference type="ARBA" id="ARBA00023136"/>
    </source>
</evidence>
<proteinExistence type="inferred from homology"/>
<evidence type="ECO:0000256" key="6">
    <source>
        <dbReference type="ARBA" id="ARBA00022622"/>
    </source>
</evidence>
<evidence type="ECO:0000313" key="19">
    <source>
        <dbReference type="Proteomes" id="UP000054321"/>
    </source>
</evidence>
<feature type="transmembrane region" description="Helical" evidence="15">
    <location>
        <begin position="98"/>
        <end position="120"/>
    </location>
</feature>
<reference evidence="18 19" key="1">
    <citation type="submission" date="2014-04" db="EMBL/GenBank/DDBJ databases">
        <authorList>
            <consortium name="DOE Joint Genome Institute"/>
            <person name="Kuo A."/>
            <person name="Martino E."/>
            <person name="Perotto S."/>
            <person name="Kohler A."/>
            <person name="Nagy L.G."/>
            <person name="Floudas D."/>
            <person name="Copeland A."/>
            <person name="Barry K.W."/>
            <person name="Cichocki N."/>
            <person name="Veneault-Fourrey C."/>
            <person name="LaButti K."/>
            <person name="Lindquist E.A."/>
            <person name="Lipzen A."/>
            <person name="Lundell T."/>
            <person name="Morin E."/>
            <person name="Murat C."/>
            <person name="Sun H."/>
            <person name="Tunlid A."/>
            <person name="Henrissat B."/>
            <person name="Grigoriev I.V."/>
            <person name="Hibbett D.S."/>
            <person name="Martin F."/>
            <person name="Nordberg H.P."/>
            <person name="Cantor M.N."/>
            <person name="Hua S.X."/>
        </authorList>
    </citation>
    <scope>NUCLEOTIDE SEQUENCE [LARGE SCALE GENOMIC DNA]</scope>
    <source>
        <strain evidence="18 19">Zn</strain>
    </source>
</reference>
<keyword evidence="6" id="KW-0325">Glycoprotein</keyword>
<dbReference type="InterPro" id="IPR008427">
    <property type="entry name" value="Extracellular_membr_CFEM_dom"/>
</dbReference>
<dbReference type="OrthoDB" id="2496787at2759"/>
<keyword evidence="5" id="KW-0964">Secreted</keyword>
<evidence type="ECO:0000256" key="12">
    <source>
        <dbReference type="ARBA" id="ARBA00023288"/>
    </source>
</evidence>
<evidence type="ECO:0000259" key="17">
    <source>
        <dbReference type="Pfam" id="PF20684"/>
    </source>
</evidence>
<keyword evidence="10 15" id="KW-0472">Membrane</keyword>
<evidence type="ECO:0000256" key="15">
    <source>
        <dbReference type="SAM" id="Phobius"/>
    </source>
</evidence>
<evidence type="ECO:0000256" key="1">
    <source>
        <dbReference type="ARBA" id="ARBA00004141"/>
    </source>
</evidence>
<gene>
    <name evidence="18" type="ORF">OIDMADRAFT_134155</name>
</gene>
<reference evidence="19" key="2">
    <citation type="submission" date="2015-01" db="EMBL/GenBank/DDBJ databases">
        <title>Evolutionary Origins and Diversification of the Mycorrhizal Mutualists.</title>
        <authorList>
            <consortium name="DOE Joint Genome Institute"/>
            <consortium name="Mycorrhizal Genomics Consortium"/>
            <person name="Kohler A."/>
            <person name="Kuo A."/>
            <person name="Nagy L.G."/>
            <person name="Floudas D."/>
            <person name="Copeland A."/>
            <person name="Barry K.W."/>
            <person name="Cichocki N."/>
            <person name="Veneault-Fourrey C."/>
            <person name="LaButti K."/>
            <person name="Lindquist E.A."/>
            <person name="Lipzen A."/>
            <person name="Lundell T."/>
            <person name="Morin E."/>
            <person name="Murat C."/>
            <person name="Riley R."/>
            <person name="Ohm R."/>
            <person name="Sun H."/>
            <person name="Tunlid A."/>
            <person name="Henrissat B."/>
            <person name="Grigoriev I.V."/>
            <person name="Hibbett D.S."/>
            <person name="Martin F."/>
        </authorList>
    </citation>
    <scope>NUCLEOTIDE SEQUENCE [LARGE SCALE GENOMIC DNA]</scope>
    <source>
        <strain evidence="19">Zn</strain>
    </source>
</reference>
<feature type="domain" description="Rhodopsin" evidence="17">
    <location>
        <begin position="82"/>
        <end position="321"/>
    </location>
</feature>
<feature type="transmembrane region" description="Helical" evidence="15">
    <location>
        <begin position="68"/>
        <end position="86"/>
    </location>
</feature>
<evidence type="ECO:0000259" key="16">
    <source>
        <dbReference type="Pfam" id="PF05730"/>
    </source>
</evidence>
<feature type="transmembrane region" description="Helical" evidence="15">
    <location>
        <begin position="140"/>
        <end position="165"/>
    </location>
</feature>
<evidence type="ECO:0000256" key="9">
    <source>
        <dbReference type="ARBA" id="ARBA00022989"/>
    </source>
</evidence>
<keyword evidence="7 15" id="KW-0812">Transmembrane</keyword>
<feature type="domain" description="CFEM" evidence="16">
    <location>
        <begin position="1"/>
        <end position="53"/>
    </location>
</feature>
<dbReference type="InParanoid" id="A0A0C3C994"/>
<dbReference type="Pfam" id="PF20684">
    <property type="entry name" value="Fung_rhodopsin"/>
    <property type="match status" value="1"/>
</dbReference>